<sequence length="160" mass="17673">MKGCSAPSSQCRHSSKASLILMYDKILKMNSPVTWTQEADTAFGNIKQVLVSSTALELPDYSNLLTSVLVQQHGDKMKPVAYFSSKLDGVACVLPHCVRTPIAASMAVEVSATIVLFHPLTLKVSHAVLALLLQMNLTFFCRLRDTYPAWPHYCSNRTSR</sequence>
<dbReference type="InterPro" id="IPR051320">
    <property type="entry name" value="Viral_Replic_Matur_Polypro"/>
</dbReference>
<dbReference type="Gene3D" id="3.10.20.370">
    <property type="match status" value="1"/>
</dbReference>
<evidence type="ECO:0000313" key="2">
    <source>
        <dbReference type="Proteomes" id="UP000265200"/>
    </source>
</evidence>
<reference evidence="1" key="3">
    <citation type="submission" date="2025-08" db="UniProtKB">
        <authorList>
            <consortium name="Ensembl"/>
        </authorList>
    </citation>
    <scope>IDENTIFICATION</scope>
    <source>
        <strain evidence="1">HSOK</strain>
    </source>
</reference>
<dbReference type="Proteomes" id="UP000265200">
    <property type="component" value="Chromosome 11"/>
</dbReference>
<evidence type="ECO:0008006" key="3">
    <source>
        <dbReference type="Google" id="ProtNLM"/>
    </source>
</evidence>
<organism evidence="1 2">
    <name type="scientific">Oryzias latipes</name>
    <name type="common">Japanese rice fish</name>
    <name type="synonym">Japanese killifish</name>
    <dbReference type="NCBI Taxonomy" id="8090"/>
    <lineage>
        <taxon>Eukaryota</taxon>
        <taxon>Metazoa</taxon>
        <taxon>Chordata</taxon>
        <taxon>Craniata</taxon>
        <taxon>Vertebrata</taxon>
        <taxon>Euteleostomi</taxon>
        <taxon>Actinopterygii</taxon>
        <taxon>Neopterygii</taxon>
        <taxon>Teleostei</taxon>
        <taxon>Neoteleostei</taxon>
        <taxon>Acanthomorphata</taxon>
        <taxon>Ovalentaria</taxon>
        <taxon>Atherinomorphae</taxon>
        <taxon>Beloniformes</taxon>
        <taxon>Adrianichthyidae</taxon>
        <taxon>Oryziinae</taxon>
        <taxon>Oryzias</taxon>
    </lineage>
</organism>
<accession>A0A3P9HIJ7</accession>
<reference evidence="1 2" key="2">
    <citation type="submission" date="2017-04" db="EMBL/GenBank/DDBJ databases">
        <title>CpG methylation of centromeres and impact of large insertions on vertebrate speciation.</title>
        <authorList>
            <person name="Ichikawa K."/>
            <person name="Yoshimura J."/>
            <person name="Morishita S."/>
        </authorList>
    </citation>
    <scope>NUCLEOTIDE SEQUENCE</scope>
    <source>
        <strain evidence="1 2">HSOK</strain>
    </source>
</reference>
<evidence type="ECO:0000313" key="1">
    <source>
        <dbReference type="Ensembl" id="ENSORLP00015007328.1"/>
    </source>
</evidence>
<reference key="1">
    <citation type="journal article" date="2007" name="Nature">
        <title>The medaka draft genome and insights into vertebrate genome evolution.</title>
        <authorList>
            <person name="Kasahara M."/>
            <person name="Naruse K."/>
            <person name="Sasaki S."/>
            <person name="Nakatani Y."/>
            <person name="Qu W."/>
            <person name="Ahsan B."/>
            <person name="Yamada T."/>
            <person name="Nagayasu Y."/>
            <person name="Doi K."/>
            <person name="Kasai Y."/>
            <person name="Jindo T."/>
            <person name="Kobayashi D."/>
            <person name="Shimada A."/>
            <person name="Toyoda A."/>
            <person name="Kuroki Y."/>
            <person name="Fujiyama A."/>
            <person name="Sasaki T."/>
            <person name="Shimizu A."/>
            <person name="Asakawa S."/>
            <person name="Shimizu N."/>
            <person name="Hashimoto S."/>
            <person name="Yang J."/>
            <person name="Lee Y."/>
            <person name="Matsushima K."/>
            <person name="Sugano S."/>
            <person name="Sakaizumi M."/>
            <person name="Narita T."/>
            <person name="Ohishi K."/>
            <person name="Haga S."/>
            <person name="Ohta F."/>
            <person name="Nomoto H."/>
            <person name="Nogata K."/>
            <person name="Morishita T."/>
            <person name="Endo T."/>
            <person name="Shin-I T."/>
            <person name="Takeda H."/>
            <person name="Morishita S."/>
            <person name="Kohara Y."/>
        </authorList>
    </citation>
    <scope>NUCLEOTIDE SEQUENCE [LARGE SCALE GENOMIC DNA]</scope>
    <source>
        <strain>Hd-rR</strain>
    </source>
</reference>
<dbReference type="InterPro" id="IPR043502">
    <property type="entry name" value="DNA/RNA_pol_sf"/>
</dbReference>
<dbReference type="AlphaFoldDB" id="A0A3P9HIJ7"/>
<dbReference type="PANTHER" id="PTHR33064">
    <property type="entry name" value="POL PROTEIN"/>
    <property type="match status" value="1"/>
</dbReference>
<reference evidence="1" key="4">
    <citation type="submission" date="2025-09" db="UniProtKB">
        <authorList>
            <consortium name="Ensembl"/>
        </authorList>
    </citation>
    <scope>IDENTIFICATION</scope>
    <source>
        <strain evidence="1">HSOK</strain>
    </source>
</reference>
<proteinExistence type="predicted"/>
<dbReference type="PANTHER" id="PTHR33064:SF37">
    <property type="entry name" value="RIBONUCLEASE H"/>
    <property type="match status" value="1"/>
</dbReference>
<name>A0A3P9HIJ7_ORYLA</name>
<dbReference type="Ensembl" id="ENSORLT00015002705.1">
    <property type="protein sequence ID" value="ENSORLP00015007328.1"/>
    <property type="gene ID" value="ENSORLG00015008156.1"/>
</dbReference>
<protein>
    <recommendedName>
        <fullName evidence="3">Reverse transcriptase/retrotransposon-derived protein RNase H-like domain-containing protein</fullName>
    </recommendedName>
</protein>
<dbReference type="SUPFAM" id="SSF56672">
    <property type="entry name" value="DNA/RNA polymerases"/>
    <property type="match status" value="1"/>
</dbReference>